<accession>A0A0N1HSQ0</accession>
<dbReference type="EMBL" id="LJSK01000329">
    <property type="protein sequence ID" value="KPI83752.1"/>
    <property type="molecule type" value="Genomic_DNA"/>
</dbReference>
<protein>
    <submittedName>
        <fullName evidence="2">Uncharacterized protein</fullName>
    </submittedName>
</protein>
<organism evidence="2 3">
    <name type="scientific">Leptomonas seymouri</name>
    <dbReference type="NCBI Taxonomy" id="5684"/>
    <lineage>
        <taxon>Eukaryota</taxon>
        <taxon>Discoba</taxon>
        <taxon>Euglenozoa</taxon>
        <taxon>Kinetoplastea</taxon>
        <taxon>Metakinetoplastina</taxon>
        <taxon>Trypanosomatida</taxon>
        <taxon>Trypanosomatidae</taxon>
        <taxon>Leishmaniinae</taxon>
        <taxon>Leptomonas</taxon>
    </lineage>
</organism>
<evidence type="ECO:0000313" key="3">
    <source>
        <dbReference type="Proteomes" id="UP000038009"/>
    </source>
</evidence>
<keyword evidence="3" id="KW-1185">Reference proteome</keyword>
<comment type="caution">
    <text evidence="2">The sequence shown here is derived from an EMBL/GenBank/DDBJ whole genome shotgun (WGS) entry which is preliminary data.</text>
</comment>
<dbReference type="OrthoDB" id="269744at2759"/>
<feature type="compositionally biased region" description="Basic and acidic residues" evidence="1">
    <location>
        <begin position="137"/>
        <end position="155"/>
    </location>
</feature>
<sequence length="396" mass="44250">MSFNLEKLNTGLTRVVSVRQYPVAKTQFVAKQKKGRVFHIGVLHKKELTEGVLQRNRRGFINAQLNTVAHAPSLYHWLFHRCGIPFAETQALTKSGGLKVDDVVVSSTNDLESQLSWEDFQQLDIQVRSSLPALQKATKEARGQGEKTTMDKDEPAPSGSVWVPALKRALHRSYSFMYLHSGISISSEESDPRSFVHRLAPFVGNDPSALLGLNVLRPIGYLNGMKGIGIATNDVSMVRYWNNESLGNFGVYDVRFPRGTPPEVLQRAASELEAVLHAAVQSQVPTDVGLTCSCVLCPPPPPSRDVVATHMFSSVPLLKEERLLVTTPLFPYRMVRKLRKNGAFISLVRSGPFVLNSLLVQQKIRPFNTAELAVLFTFERRLKTNRMVLSLREFDL</sequence>
<name>A0A0N1HSQ0_LEPSE</name>
<gene>
    <name evidence="2" type="ORF">ABL78_7207</name>
</gene>
<evidence type="ECO:0000313" key="2">
    <source>
        <dbReference type="EMBL" id="KPI83752.1"/>
    </source>
</evidence>
<dbReference type="AlphaFoldDB" id="A0A0N1HSQ0"/>
<evidence type="ECO:0000256" key="1">
    <source>
        <dbReference type="SAM" id="MobiDB-lite"/>
    </source>
</evidence>
<reference evidence="2 3" key="1">
    <citation type="journal article" date="2015" name="PLoS Pathog.">
        <title>Leptomonas seymouri: Adaptations to the Dixenous Life Cycle Analyzed by Genome Sequencing, Transcriptome Profiling and Co-infection with Leishmania donovani.</title>
        <authorList>
            <person name="Kraeva N."/>
            <person name="Butenko A."/>
            <person name="Hlavacova J."/>
            <person name="Kostygov A."/>
            <person name="Myskova J."/>
            <person name="Grybchuk D."/>
            <person name="Lestinova T."/>
            <person name="Votypka J."/>
            <person name="Volf P."/>
            <person name="Opperdoes F."/>
            <person name="Flegontov P."/>
            <person name="Lukes J."/>
            <person name="Yurchenko V."/>
        </authorList>
    </citation>
    <scope>NUCLEOTIDE SEQUENCE [LARGE SCALE GENOMIC DNA]</scope>
    <source>
        <strain evidence="2 3">ATCC 30220</strain>
    </source>
</reference>
<dbReference type="VEuPathDB" id="TriTrypDB:Lsey_0329_0060"/>
<dbReference type="OMA" id="CSCVCCP"/>
<dbReference type="Proteomes" id="UP000038009">
    <property type="component" value="Unassembled WGS sequence"/>
</dbReference>
<feature type="region of interest" description="Disordered" evidence="1">
    <location>
        <begin position="134"/>
        <end position="157"/>
    </location>
</feature>
<proteinExistence type="predicted"/>